<feature type="transmembrane region" description="Helical" evidence="5">
    <location>
        <begin position="130"/>
        <end position="149"/>
    </location>
</feature>
<dbReference type="EMBL" id="FOAN01000002">
    <property type="protein sequence ID" value="SEK86865.1"/>
    <property type="molecule type" value="Genomic_DNA"/>
</dbReference>
<dbReference type="AlphaFoldDB" id="A0A1H7KLJ2"/>
<comment type="subcellular location">
    <subcellularLocation>
        <location evidence="1">Membrane</location>
        <topology evidence="1">Multi-pass membrane protein</topology>
    </subcellularLocation>
</comment>
<reference evidence="8" key="1">
    <citation type="submission" date="2016-10" db="EMBL/GenBank/DDBJ databases">
        <authorList>
            <person name="Varghese N."/>
            <person name="Submissions S."/>
        </authorList>
    </citation>
    <scope>NUCLEOTIDE SEQUENCE [LARGE SCALE GENOMIC DNA]</scope>
    <source>
        <strain evidence="8">LMG 26383,CCUG 61248,R- 45681</strain>
    </source>
</reference>
<evidence type="ECO:0000313" key="7">
    <source>
        <dbReference type="EMBL" id="SEK86865.1"/>
    </source>
</evidence>
<feature type="transmembrane region" description="Helical" evidence="5">
    <location>
        <begin position="287"/>
        <end position="306"/>
    </location>
</feature>
<dbReference type="InterPro" id="IPR001902">
    <property type="entry name" value="SLC26A/SulP_fam"/>
</dbReference>
<dbReference type="InterPro" id="IPR002645">
    <property type="entry name" value="STAS_dom"/>
</dbReference>
<dbReference type="RefSeq" id="WP_091831081.1">
    <property type="nucleotide sequence ID" value="NZ_FOAN01000002.1"/>
</dbReference>
<feature type="domain" description="STAS" evidence="6">
    <location>
        <begin position="444"/>
        <end position="550"/>
    </location>
</feature>
<dbReference type="SUPFAM" id="SSF52091">
    <property type="entry name" value="SpoIIaa-like"/>
    <property type="match status" value="1"/>
</dbReference>
<dbReference type="GO" id="GO:0016020">
    <property type="term" value="C:membrane"/>
    <property type="evidence" value="ECO:0007669"/>
    <property type="project" value="UniProtKB-SubCell"/>
</dbReference>
<organism evidence="7 8">
    <name type="scientific">Bosea lupini</name>
    <dbReference type="NCBI Taxonomy" id="1036779"/>
    <lineage>
        <taxon>Bacteria</taxon>
        <taxon>Pseudomonadati</taxon>
        <taxon>Pseudomonadota</taxon>
        <taxon>Alphaproteobacteria</taxon>
        <taxon>Hyphomicrobiales</taxon>
        <taxon>Boseaceae</taxon>
        <taxon>Bosea</taxon>
    </lineage>
</organism>
<feature type="transmembrane region" description="Helical" evidence="5">
    <location>
        <begin position="248"/>
        <end position="267"/>
    </location>
</feature>
<proteinExistence type="predicted"/>
<evidence type="ECO:0000256" key="2">
    <source>
        <dbReference type="ARBA" id="ARBA00022692"/>
    </source>
</evidence>
<feature type="transmembrane region" description="Helical" evidence="5">
    <location>
        <begin position="103"/>
        <end position="123"/>
    </location>
</feature>
<feature type="transmembrane region" description="Helical" evidence="5">
    <location>
        <begin position="326"/>
        <end position="359"/>
    </location>
</feature>
<evidence type="ECO:0000259" key="6">
    <source>
        <dbReference type="PROSITE" id="PS50801"/>
    </source>
</evidence>
<gene>
    <name evidence="7" type="ORF">SAMN04515666_102226</name>
</gene>
<evidence type="ECO:0000256" key="5">
    <source>
        <dbReference type="SAM" id="Phobius"/>
    </source>
</evidence>
<keyword evidence="3 5" id="KW-1133">Transmembrane helix</keyword>
<dbReference type="CDD" id="cd07042">
    <property type="entry name" value="STAS_SulP_like_sulfate_transporter"/>
    <property type="match status" value="1"/>
</dbReference>
<dbReference type="InterPro" id="IPR011547">
    <property type="entry name" value="SLC26A/SulP_dom"/>
</dbReference>
<feature type="transmembrane region" description="Helical" evidence="5">
    <location>
        <begin position="51"/>
        <end position="72"/>
    </location>
</feature>
<evidence type="ECO:0000256" key="4">
    <source>
        <dbReference type="ARBA" id="ARBA00023136"/>
    </source>
</evidence>
<name>A0A1H7KLJ2_9HYPH</name>
<dbReference type="Proteomes" id="UP000199664">
    <property type="component" value="Unassembled WGS sequence"/>
</dbReference>
<dbReference type="Pfam" id="PF01740">
    <property type="entry name" value="STAS"/>
    <property type="match status" value="1"/>
</dbReference>
<feature type="transmembrane region" description="Helical" evidence="5">
    <location>
        <begin position="203"/>
        <end position="228"/>
    </location>
</feature>
<keyword evidence="4 5" id="KW-0472">Membrane</keyword>
<dbReference type="PROSITE" id="PS50801">
    <property type="entry name" value="STAS"/>
    <property type="match status" value="1"/>
</dbReference>
<dbReference type="PANTHER" id="PTHR11814">
    <property type="entry name" value="SULFATE TRANSPORTER"/>
    <property type="match status" value="1"/>
</dbReference>
<dbReference type="GO" id="GO:0055085">
    <property type="term" value="P:transmembrane transport"/>
    <property type="evidence" value="ECO:0007669"/>
    <property type="project" value="InterPro"/>
</dbReference>
<dbReference type="STRING" id="1036779.SAMN04515666_102226"/>
<evidence type="ECO:0000256" key="3">
    <source>
        <dbReference type="ARBA" id="ARBA00022989"/>
    </source>
</evidence>
<sequence>MPPAPTPDENASAPGRASAFSRDLLAGLTLAAITIPEQMATARLGGFEPQVGFYAFVAATLGFVVFGASRLLTAGADSTITPIFVSGLAALAAGGVMPAGSATLLALLVGLSLVVAGLLRLGWIADLLSVPVLTGFLAGIAVHIAVSQLPGLLGIPGGGHHIAEQFAALWRGLGGINPISLAIGVATFAIVDLCERLAPRVPGALLALAGATAAVVLFRLETHGVAVLGALPAGWPSLAPPELDWADIRSLVPLALVIALVVMMQTATVSRSFRDPDGAEPKVDRDFIGLGAANLFAGLASTFPVNASPPRTAVVAESGGRSQLAAATAALIVLALAVAGGSLLAQVPVAALAGVLLFVAQRIVRVEVIRRIAGQSRSEFALVVLTAIAIVWLPVETGVAVGIGLSLLHGVWMTTRSEPIEQLRIPGTTIWWPPEPGHQGEQVDGVLVIAFPAPLLFANAEIFRRGVLALLAERRPTLLVLDAGGIPAIDYTAAQGLLAVAAACRTQGGTFAIARAESVRALQALLDFGVTAEIGAEHVFHSVEEAVRALGPMRAASVS</sequence>
<evidence type="ECO:0000313" key="8">
    <source>
        <dbReference type="Proteomes" id="UP000199664"/>
    </source>
</evidence>
<dbReference type="Gene3D" id="3.30.750.24">
    <property type="entry name" value="STAS domain"/>
    <property type="match status" value="1"/>
</dbReference>
<feature type="transmembrane region" description="Helical" evidence="5">
    <location>
        <begin position="169"/>
        <end position="191"/>
    </location>
</feature>
<evidence type="ECO:0000256" key="1">
    <source>
        <dbReference type="ARBA" id="ARBA00004141"/>
    </source>
</evidence>
<accession>A0A1H7KLJ2</accession>
<dbReference type="Pfam" id="PF00916">
    <property type="entry name" value="Sulfate_transp"/>
    <property type="match status" value="1"/>
</dbReference>
<dbReference type="OrthoDB" id="9769739at2"/>
<dbReference type="InterPro" id="IPR036513">
    <property type="entry name" value="STAS_dom_sf"/>
</dbReference>
<feature type="transmembrane region" description="Helical" evidence="5">
    <location>
        <begin position="79"/>
        <end position="97"/>
    </location>
</feature>
<protein>
    <submittedName>
        <fullName evidence="7">Sulfate permease, MFS superfamily</fullName>
    </submittedName>
</protein>
<keyword evidence="8" id="KW-1185">Reference proteome</keyword>
<feature type="transmembrane region" description="Helical" evidence="5">
    <location>
        <begin position="380"/>
        <end position="412"/>
    </location>
</feature>
<keyword evidence="2 5" id="KW-0812">Transmembrane</keyword>